<dbReference type="Gene3D" id="1.10.260.40">
    <property type="entry name" value="lambda repressor-like DNA-binding domains"/>
    <property type="match status" value="1"/>
</dbReference>
<sequence length="238" mass="25656">MSQLDLALDVAVSTRHLSFVETGRSKPSRGLVLRMAEKLRMPPRERNQMLVAAGFAPAFPERPIDDPALADALAVIERLLIGYQPFPALAVDRHWTLVRNNAALAPLIAGAAPSLLVPPVNVLRLSLHPDGLARRIANLGEWKAHICHRLESQIDASGDPQLADLLAELRSYPAGPARQRRPDAIAVPLVIDVGGKKLSFLSMTTMFGTPIDVTLAEIAIEAFLPADAATAELLLKGI</sequence>
<dbReference type="PANTHER" id="PTHR35010">
    <property type="entry name" value="BLL4672 PROTEIN-RELATED"/>
    <property type="match status" value="1"/>
</dbReference>
<evidence type="ECO:0000313" key="2">
    <source>
        <dbReference type="EMBL" id="SNS47101.1"/>
    </source>
</evidence>
<dbReference type="InterPro" id="IPR010982">
    <property type="entry name" value="Lambda_DNA-bd_dom_sf"/>
</dbReference>
<dbReference type="Gene3D" id="3.30.450.180">
    <property type="match status" value="1"/>
</dbReference>
<name>A0A239ERR3_9SPHN</name>
<keyword evidence="3" id="KW-1185">Reference proteome</keyword>
<organism evidence="2 3">
    <name type="scientific">Edaphosphingomonas laterariae</name>
    <dbReference type="NCBI Taxonomy" id="861865"/>
    <lineage>
        <taxon>Bacteria</taxon>
        <taxon>Pseudomonadati</taxon>
        <taxon>Pseudomonadota</taxon>
        <taxon>Alphaproteobacteria</taxon>
        <taxon>Sphingomonadales</taxon>
        <taxon>Rhizorhabdaceae</taxon>
        <taxon>Edaphosphingomonas</taxon>
    </lineage>
</organism>
<dbReference type="EMBL" id="FZOS01000007">
    <property type="protein sequence ID" value="SNS47101.1"/>
    <property type="molecule type" value="Genomic_DNA"/>
</dbReference>
<gene>
    <name evidence="2" type="ORF">SAMN06295912_10764</name>
</gene>
<dbReference type="AlphaFoldDB" id="A0A239ERR3"/>
<evidence type="ECO:0000259" key="1">
    <source>
        <dbReference type="PROSITE" id="PS50943"/>
    </source>
</evidence>
<dbReference type="InterPro" id="IPR041413">
    <property type="entry name" value="MLTR_LBD"/>
</dbReference>
<dbReference type="PROSITE" id="PS50943">
    <property type="entry name" value="HTH_CROC1"/>
    <property type="match status" value="1"/>
</dbReference>
<evidence type="ECO:0000313" key="3">
    <source>
        <dbReference type="Proteomes" id="UP000198281"/>
    </source>
</evidence>
<dbReference type="GO" id="GO:0003677">
    <property type="term" value="F:DNA binding"/>
    <property type="evidence" value="ECO:0007669"/>
    <property type="project" value="InterPro"/>
</dbReference>
<dbReference type="Proteomes" id="UP000198281">
    <property type="component" value="Unassembled WGS sequence"/>
</dbReference>
<feature type="domain" description="HTH cro/C1-type" evidence="1">
    <location>
        <begin position="1"/>
        <end position="46"/>
    </location>
</feature>
<reference evidence="3" key="1">
    <citation type="submission" date="2017-06" db="EMBL/GenBank/DDBJ databases">
        <authorList>
            <person name="Varghese N."/>
            <person name="Submissions S."/>
        </authorList>
    </citation>
    <scope>NUCLEOTIDE SEQUENCE [LARGE SCALE GENOMIC DNA]</scope>
    <source>
        <strain evidence="3">LNB2</strain>
    </source>
</reference>
<dbReference type="Pfam" id="PF17765">
    <property type="entry name" value="MLTR_LBD"/>
    <property type="match status" value="1"/>
</dbReference>
<protein>
    <recommendedName>
        <fullName evidence="1">HTH cro/C1-type domain-containing protein</fullName>
    </recommendedName>
</protein>
<dbReference type="PANTHER" id="PTHR35010:SF4">
    <property type="entry name" value="BLL5781 PROTEIN"/>
    <property type="match status" value="1"/>
</dbReference>
<dbReference type="SUPFAM" id="SSF47413">
    <property type="entry name" value="lambda repressor-like DNA-binding domains"/>
    <property type="match status" value="1"/>
</dbReference>
<dbReference type="CDD" id="cd00093">
    <property type="entry name" value="HTH_XRE"/>
    <property type="match status" value="1"/>
</dbReference>
<dbReference type="InterPro" id="IPR001387">
    <property type="entry name" value="Cro/C1-type_HTH"/>
</dbReference>
<proteinExistence type="predicted"/>
<accession>A0A239ERR3</accession>